<dbReference type="VEuPathDB" id="FungiDB:ASPGLDRAFT_472962"/>
<sequence length="105" mass="11947">MGSTVIHGYIPILIKTMRVFSKMDRFGHCGKRTGKPVSFRSLVRRLHLLHVVAVYSASEQMPRHLVVFVAFFSFLILVSRSKSLVSSPMTPDRSQRTTREKTKGL</sequence>
<protein>
    <submittedName>
        <fullName evidence="2">Uncharacterized protein</fullName>
    </submittedName>
</protein>
<gene>
    <name evidence="2" type="ORF">ASPGLDRAFT_472962</name>
</gene>
<evidence type="ECO:0000256" key="1">
    <source>
        <dbReference type="SAM" id="MobiDB-lite"/>
    </source>
</evidence>
<feature type="region of interest" description="Disordered" evidence="1">
    <location>
        <begin position="83"/>
        <end position="105"/>
    </location>
</feature>
<dbReference type="GeneID" id="34462901"/>
<dbReference type="AlphaFoldDB" id="A0A1L9VH61"/>
<feature type="compositionally biased region" description="Basic and acidic residues" evidence="1">
    <location>
        <begin position="93"/>
        <end position="105"/>
    </location>
</feature>
<name>A0A1L9VH61_ASPGL</name>
<accession>A0A1L9VH61</accession>
<evidence type="ECO:0000313" key="2">
    <source>
        <dbReference type="EMBL" id="OJJ83230.1"/>
    </source>
</evidence>
<dbReference type="EMBL" id="KV878900">
    <property type="protein sequence ID" value="OJJ83230.1"/>
    <property type="molecule type" value="Genomic_DNA"/>
</dbReference>
<keyword evidence="3" id="KW-1185">Reference proteome</keyword>
<reference evidence="3" key="1">
    <citation type="journal article" date="2017" name="Genome Biol.">
        <title>Comparative genomics reveals high biological diversity and specific adaptations in the industrially and medically important fungal genus Aspergillus.</title>
        <authorList>
            <person name="de Vries R.P."/>
            <person name="Riley R."/>
            <person name="Wiebenga A."/>
            <person name="Aguilar-Osorio G."/>
            <person name="Amillis S."/>
            <person name="Uchima C.A."/>
            <person name="Anderluh G."/>
            <person name="Asadollahi M."/>
            <person name="Askin M."/>
            <person name="Barry K."/>
            <person name="Battaglia E."/>
            <person name="Bayram O."/>
            <person name="Benocci T."/>
            <person name="Braus-Stromeyer S.A."/>
            <person name="Caldana C."/>
            <person name="Canovas D."/>
            <person name="Cerqueira G.C."/>
            <person name="Chen F."/>
            <person name="Chen W."/>
            <person name="Choi C."/>
            <person name="Clum A."/>
            <person name="Dos Santos R.A."/>
            <person name="Damasio A.R."/>
            <person name="Diallinas G."/>
            <person name="Emri T."/>
            <person name="Fekete E."/>
            <person name="Flipphi M."/>
            <person name="Freyberg S."/>
            <person name="Gallo A."/>
            <person name="Gournas C."/>
            <person name="Habgood R."/>
            <person name="Hainaut M."/>
            <person name="Harispe M.L."/>
            <person name="Henrissat B."/>
            <person name="Hilden K.S."/>
            <person name="Hope R."/>
            <person name="Hossain A."/>
            <person name="Karabika E."/>
            <person name="Karaffa L."/>
            <person name="Karanyi Z."/>
            <person name="Krasevec N."/>
            <person name="Kuo A."/>
            <person name="Kusch H."/>
            <person name="LaButti K."/>
            <person name="Lagendijk E.L."/>
            <person name="Lapidus A."/>
            <person name="Levasseur A."/>
            <person name="Lindquist E."/>
            <person name="Lipzen A."/>
            <person name="Logrieco A.F."/>
            <person name="MacCabe A."/>
            <person name="Maekelae M.R."/>
            <person name="Malavazi I."/>
            <person name="Melin P."/>
            <person name="Meyer V."/>
            <person name="Mielnichuk N."/>
            <person name="Miskei M."/>
            <person name="Molnar A.P."/>
            <person name="Mule G."/>
            <person name="Ngan C.Y."/>
            <person name="Orejas M."/>
            <person name="Orosz E."/>
            <person name="Ouedraogo J.P."/>
            <person name="Overkamp K.M."/>
            <person name="Park H.-S."/>
            <person name="Perrone G."/>
            <person name="Piumi F."/>
            <person name="Punt P.J."/>
            <person name="Ram A.F."/>
            <person name="Ramon A."/>
            <person name="Rauscher S."/>
            <person name="Record E."/>
            <person name="Riano-Pachon D.M."/>
            <person name="Robert V."/>
            <person name="Roehrig J."/>
            <person name="Ruller R."/>
            <person name="Salamov A."/>
            <person name="Salih N.S."/>
            <person name="Samson R.A."/>
            <person name="Sandor E."/>
            <person name="Sanguinetti M."/>
            <person name="Schuetze T."/>
            <person name="Sepcic K."/>
            <person name="Shelest E."/>
            <person name="Sherlock G."/>
            <person name="Sophianopoulou V."/>
            <person name="Squina F.M."/>
            <person name="Sun H."/>
            <person name="Susca A."/>
            <person name="Todd R.B."/>
            <person name="Tsang A."/>
            <person name="Unkles S.E."/>
            <person name="van de Wiele N."/>
            <person name="van Rossen-Uffink D."/>
            <person name="Oliveira J.V."/>
            <person name="Vesth T.C."/>
            <person name="Visser J."/>
            <person name="Yu J.-H."/>
            <person name="Zhou M."/>
            <person name="Andersen M.R."/>
            <person name="Archer D.B."/>
            <person name="Baker S.E."/>
            <person name="Benoit I."/>
            <person name="Brakhage A.A."/>
            <person name="Braus G.H."/>
            <person name="Fischer R."/>
            <person name="Frisvad J.C."/>
            <person name="Goldman G.H."/>
            <person name="Houbraken J."/>
            <person name="Oakley B."/>
            <person name="Pocsi I."/>
            <person name="Scazzocchio C."/>
            <person name="Seiboth B."/>
            <person name="vanKuyk P.A."/>
            <person name="Wortman J."/>
            <person name="Dyer P.S."/>
            <person name="Grigoriev I.V."/>
        </authorList>
    </citation>
    <scope>NUCLEOTIDE SEQUENCE [LARGE SCALE GENOMIC DNA]</scope>
    <source>
        <strain evidence="3">CBS 516.65</strain>
    </source>
</reference>
<proteinExistence type="predicted"/>
<dbReference type="RefSeq" id="XP_022399928.1">
    <property type="nucleotide sequence ID" value="XM_022546640.1"/>
</dbReference>
<dbReference type="Proteomes" id="UP000184300">
    <property type="component" value="Unassembled WGS sequence"/>
</dbReference>
<organism evidence="2 3">
    <name type="scientific">Aspergillus glaucus CBS 516.65</name>
    <dbReference type="NCBI Taxonomy" id="1160497"/>
    <lineage>
        <taxon>Eukaryota</taxon>
        <taxon>Fungi</taxon>
        <taxon>Dikarya</taxon>
        <taxon>Ascomycota</taxon>
        <taxon>Pezizomycotina</taxon>
        <taxon>Eurotiomycetes</taxon>
        <taxon>Eurotiomycetidae</taxon>
        <taxon>Eurotiales</taxon>
        <taxon>Aspergillaceae</taxon>
        <taxon>Aspergillus</taxon>
        <taxon>Aspergillus subgen. Aspergillus</taxon>
    </lineage>
</organism>
<evidence type="ECO:0000313" key="3">
    <source>
        <dbReference type="Proteomes" id="UP000184300"/>
    </source>
</evidence>